<sequence length="363" mass="43204">MKKIRYPTENEQEGMTKLENLVRHYPFHFLKVYNEFKQDREFPMYQIIISCKMKGFSIPSSNYYMRDMMQYRGLNTDDINRFENLVINHLKSLIDGIGYTETKEYLEMNNSFKELNIWTEEMHKRLSQFDNDGGWKKVGVDDYRRTEEILEREHRYIGTKNDVSVKFKQTFGFRDLYPREETYQNLTTSEEFDEIISDILELLGKGSYKCNGGKVRLTGSSVEDIEESRIYSSLQKYPRVLKNMDHALEHKIKKKWNDVVLYCCKAIEYFYKIMLGNKKKFEKLTLGSLMEEIRRSRKKLLKIDDTVWLGVDKLLQSCVNLVGTIRNSRDSGHGNDRDVEKWEGQMVYSYTILLLRTLLQIIK</sequence>
<dbReference type="AlphaFoldDB" id="A0A0F9ID20"/>
<proteinExistence type="predicted"/>
<reference evidence="1" key="1">
    <citation type="journal article" date="2015" name="Nature">
        <title>Complex archaea that bridge the gap between prokaryotes and eukaryotes.</title>
        <authorList>
            <person name="Spang A."/>
            <person name="Saw J.H."/>
            <person name="Jorgensen S.L."/>
            <person name="Zaremba-Niedzwiedzka K."/>
            <person name="Martijn J."/>
            <person name="Lind A.E."/>
            <person name="van Eijk R."/>
            <person name="Schleper C."/>
            <person name="Guy L."/>
            <person name="Ettema T.J."/>
        </authorList>
    </citation>
    <scope>NUCLEOTIDE SEQUENCE</scope>
</reference>
<accession>A0A0F9ID20</accession>
<dbReference type="EMBL" id="LAZR01019659">
    <property type="protein sequence ID" value="KKL91725.1"/>
    <property type="molecule type" value="Genomic_DNA"/>
</dbReference>
<organism evidence="1">
    <name type="scientific">marine sediment metagenome</name>
    <dbReference type="NCBI Taxonomy" id="412755"/>
    <lineage>
        <taxon>unclassified sequences</taxon>
        <taxon>metagenomes</taxon>
        <taxon>ecological metagenomes</taxon>
    </lineage>
</organism>
<protein>
    <submittedName>
        <fullName evidence="1">Uncharacterized protein</fullName>
    </submittedName>
</protein>
<name>A0A0F9ID20_9ZZZZ</name>
<gene>
    <name evidence="1" type="ORF">LCGC14_1891820</name>
</gene>
<comment type="caution">
    <text evidence="1">The sequence shown here is derived from an EMBL/GenBank/DDBJ whole genome shotgun (WGS) entry which is preliminary data.</text>
</comment>
<evidence type="ECO:0000313" key="1">
    <source>
        <dbReference type="EMBL" id="KKL91725.1"/>
    </source>
</evidence>